<dbReference type="SUPFAM" id="SSF46626">
    <property type="entry name" value="Cytochrome c"/>
    <property type="match status" value="3"/>
</dbReference>
<evidence type="ECO:0000256" key="5">
    <source>
        <dbReference type="PIRSR" id="PIRSR000018-51"/>
    </source>
</evidence>
<organism evidence="8 9">
    <name type="scientific">Hydrogenophaga crocea</name>
    <dbReference type="NCBI Taxonomy" id="2716225"/>
    <lineage>
        <taxon>Bacteria</taxon>
        <taxon>Pseudomonadati</taxon>
        <taxon>Pseudomonadota</taxon>
        <taxon>Betaproteobacteria</taxon>
        <taxon>Burkholderiales</taxon>
        <taxon>Comamonadaceae</taxon>
        <taxon>Hydrogenophaga</taxon>
    </lineage>
</organism>
<dbReference type="Proteomes" id="UP000503162">
    <property type="component" value="Chromosome"/>
</dbReference>
<feature type="binding site" description="covalent" evidence="4">
    <location>
        <position position="329"/>
    </location>
    <ligand>
        <name>heme c</name>
        <dbReference type="ChEBI" id="CHEBI:61717"/>
        <label>3</label>
    </ligand>
</feature>
<dbReference type="InterPro" id="IPR051459">
    <property type="entry name" value="Cytochrome_c-type_DH"/>
</dbReference>
<feature type="domain" description="Cytochrome c" evidence="7">
    <location>
        <begin position="46"/>
        <end position="149"/>
    </location>
</feature>
<evidence type="ECO:0000256" key="6">
    <source>
        <dbReference type="SAM" id="SignalP"/>
    </source>
</evidence>
<keyword evidence="3 5" id="KW-0408">Iron</keyword>
<keyword evidence="1 4" id="KW-0349">Heme</keyword>
<feature type="binding site" description="covalent" evidence="4">
    <location>
        <position position="63"/>
    </location>
    <ligand>
        <name>heme c</name>
        <dbReference type="ChEBI" id="CHEBI:61717"/>
        <label>1</label>
    </ligand>
</feature>
<proteinExistence type="predicted"/>
<feature type="binding site" description="axial binding residue" evidence="5">
    <location>
        <position position="333"/>
    </location>
    <ligand>
        <name>heme c</name>
        <dbReference type="ChEBI" id="CHEBI:61717"/>
        <label>3</label>
    </ligand>
    <ligandPart>
        <name>Fe</name>
        <dbReference type="ChEBI" id="CHEBI:18248"/>
    </ligandPart>
</feature>
<protein>
    <submittedName>
        <fullName evidence="8">C-type cytochrome</fullName>
    </submittedName>
</protein>
<feature type="domain" description="Cytochrome c" evidence="7">
    <location>
        <begin position="191"/>
        <end position="301"/>
    </location>
</feature>
<dbReference type="EMBL" id="CP049989">
    <property type="protein sequence ID" value="QIM51167.1"/>
    <property type="molecule type" value="Genomic_DNA"/>
</dbReference>
<feature type="domain" description="Cytochrome c" evidence="7">
    <location>
        <begin position="316"/>
        <end position="406"/>
    </location>
</feature>
<keyword evidence="2 5" id="KW-0479">Metal-binding</keyword>
<feature type="chain" id="PRO_5026233607" evidence="6">
    <location>
        <begin position="21"/>
        <end position="422"/>
    </location>
</feature>
<keyword evidence="9" id="KW-1185">Reference proteome</keyword>
<dbReference type="InterPro" id="IPR014353">
    <property type="entry name" value="Membr-bd_ADH_cyt_c"/>
</dbReference>
<gene>
    <name evidence="8" type="ORF">G9Q37_02965</name>
</gene>
<accession>A0A6G8IDA7</accession>
<feature type="binding site" description="covalent" evidence="4">
    <location>
        <position position="332"/>
    </location>
    <ligand>
        <name>heme c</name>
        <dbReference type="ChEBI" id="CHEBI:61717"/>
        <label>3</label>
    </ligand>
</feature>
<dbReference type="AlphaFoldDB" id="A0A6G8IDA7"/>
<keyword evidence="6" id="KW-0732">Signal</keyword>
<reference evidence="8 9" key="1">
    <citation type="submission" date="2020-03" db="EMBL/GenBank/DDBJ databases">
        <title>Hydrogenophaga sp. nov. isolated from cyanobacterial mat.</title>
        <authorList>
            <person name="Thorat V."/>
            <person name="Kirdat K."/>
            <person name="Tiwarekar B."/>
            <person name="Costa E.D."/>
            <person name="Yadav A."/>
        </authorList>
    </citation>
    <scope>NUCLEOTIDE SEQUENCE [LARGE SCALE GENOMIC DNA]</scope>
    <source>
        <strain evidence="8 9">BA0156</strain>
    </source>
</reference>
<evidence type="ECO:0000313" key="8">
    <source>
        <dbReference type="EMBL" id="QIM51167.1"/>
    </source>
</evidence>
<feature type="signal peptide" evidence="6">
    <location>
        <begin position="1"/>
        <end position="20"/>
    </location>
</feature>
<feature type="binding site" description="axial binding residue" evidence="5">
    <location>
        <position position="64"/>
    </location>
    <ligand>
        <name>heme c</name>
        <dbReference type="ChEBI" id="CHEBI:61717"/>
        <label>1</label>
    </ligand>
    <ligandPart>
        <name>Fe</name>
        <dbReference type="ChEBI" id="CHEBI:18248"/>
    </ligandPart>
</feature>
<feature type="binding site" description="axial binding residue" evidence="5">
    <location>
        <position position="210"/>
    </location>
    <ligand>
        <name>heme c</name>
        <dbReference type="ChEBI" id="CHEBI:61717"/>
        <label>2</label>
    </ligand>
    <ligandPart>
        <name>Fe</name>
        <dbReference type="ChEBI" id="CHEBI:18248"/>
    </ligandPart>
</feature>
<dbReference type="InterPro" id="IPR009056">
    <property type="entry name" value="Cyt_c-like_dom"/>
</dbReference>
<dbReference type="PANTHER" id="PTHR35008">
    <property type="entry name" value="BLL4482 PROTEIN-RELATED"/>
    <property type="match status" value="1"/>
</dbReference>
<dbReference type="PANTHER" id="PTHR35008:SF4">
    <property type="entry name" value="BLL4482 PROTEIN"/>
    <property type="match status" value="1"/>
</dbReference>
<dbReference type="GO" id="GO:0005506">
    <property type="term" value="F:iron ion binding"/>
    <property type="evidence" value="ECO:0007669"/>
    <property type="project" value="InterPro"/>
</dbReference>
<evidence type="ECO:0000256" key="3">
    <source>
        <dbReference type="ARBA" id="ARBA00023004"/>
    </source>
</evidence>
<evidence type="ECO:0000313" key="9">
    <source>
        <dbReference type="Proteomes" id="UP000503162"/>
    </source>
</evidence>
<evidence type="ECO:0000259" key="7">
    <source>
        <dbReference type="PROSITE" id="PS51007"/>
    </source>
</evidence>
<evidence type="ECO:0000256" key="4">
    <source>
        <dbReference type="PIRSR" id="PIRSR000018-50"/>
    </source>
</evidence>
<dbReference type="PIRSF" id="PIRSF000018">
    <property type="entry name" value="Mb_ADH_cyt_c"/>
    <property type="match status" value="1"/>
</dbReference>
<dbReference type="Pfam" id="PF00034">
    <property type="entry name" value="Cytochrom_C"/>
    <property type="match status" value="2"/>
</dbReference>
<dbReference type="GO" id="GO:0016020">
    <property type="term" value="C:membrane"/>
    <property type="evidence" value="ECO:0007669"/>
    <property type="project" value="InterPro"/>
</dbReference>
<comment type="cofactor">
    <cofactor evidence="4">
        <name>heme c</name>
        <dbReference type="ChEBI" id="CHEBI:61717"/>
    </cofactor>
    <text evidence="4">Binds 3 heme c groups covalently per subunit.</text>
</comment>
<sequence>MKRTIALPLAGAALLAAATAAWLLWPTAPVAVAPAAPALAVPAPAALVQRGAYLARAGNCAACHTERGGADYAGGKGLATPFGTVYAGNLTPDADTGIGRWSADDFWRALHHGQSRDGRLLYPAFPYTEYTRVRREDADALFAYLQSLPPVAQANRPHDLRWPYRTQAALKVWRALFFTPGTFEADASRSAEWNRGAYLVQGLGHCQACHAPRNAFGATAASPDLSGGLIPLQKWYAPSLAAADEAGLQRWSEDEAVQLLRDGRSAHGATLGPMAEVVAGSTRHLDESDLRAMATFLRALPEQPVRRERGEPATAQVLERGAGLYEQHCAQCHGAQGEGYEGLYLPLAGNRSVALQDPTNLLRLIVSGGFTPSTAGNPRPFGMPPFGQDLSDADIAAVASFVRSRWGDGAGRVLPLDVQKVR</sequence>
<evidence type="ECO:0000256" key="1">
    <source>
        <dbReference type="ARBA" id="ARBA00022617"/>
    </source>
</evidence>
<dbReference type="GO" id="GO:0009055">
    <property type="term" value="F:electron transfer activity"/>
    <property type="evidence" value="ECO:0007669"/>
    <property type="project" value="InterPro"/>
</dbReference>
<feature type="binding site" description="covalent" evidence="4">
    <location>
        <position position="209"/>
    </location>
    <ligand>
        <name>heme c</name>
        <dbReference type="ChEBI" id="CHEBI:61717"/>
        <label>2</label>
    </ligand>
</feature>
<evidence type="ECO:0000256" key="2">
    <source>
        <dbReference type="ARBA" id="ARBA00022723"/>
    </source>
</evidence>
<dbReference type="InterPro" id="IPR036909">
    <property type="entry name" value="Cyt_c-like_dom_sf"/>
</dbReference>
<dbReference type="Gene3D" id="1.10.760.10">
    <property type="entry name" value="Cytochrome c-like domain"/>
    <property type="match status" value="3"/>
</dbReference>
<dbReference type="GO" id="GO:0016614">
    <property type="term" value="F:oxidoreductase activity, acting on CH-OH group of donors"/>
    <property type="evidence" value="ECO:0007669"/>
    <property type="project" value="InterPro"/>
</dbReference>
<dbReference type="PROSITE" id="PS51007">
    <property type="entry name" value="CYTC"/>
    <property type="match status" value="3"/>
</dbReference>
<dbReference type="RefSeq" id="WP_166224345.1">
    <property type="nucleotide sequence ID" value="NZ_CP049989.1"/>
</dbReference>
<dbReference type="GO" id="GO:0020037">
    <property type="term" value="F:heme binding"/>
    <property type="evidence" value="ECO:0007669"/>
    <property type="project" value="InterPro"/>
</dbReference>
<dbReference type="KEGG" id="hcz:G9Q37_02965"/>
<feature type="binding site" description="covalent" evidence="4">
    <location>
        <position position="60"/>
    </location>
    <ligand>
        <name>heme c</name>
        <dbReference type="ChEBI" id="CHEBI:61717"/>
        <label>1</label>
    </ligand>
</feature>
<name>A0A6G8IDA7_9BURK</name>
<feature type="binding site" description="covalent" evidence="4">
    <location>
        <position position="206"/>
    </location>
    <ligand>
        <name>heme c</name>
        <dbReference type="ChEBI" id="CHEBI:61717"/>
        <label>2</label>
    </ligand>
</feature>